<dbReference type="InterPro" id="IPR054612">
    <property type="entry name" value="Phage_capsid-like_C"/>
</dbReference>
<gene>
    <name evidence="3" type="ORF">BYZ73_21740</name>
</gene>
<name>A0ABX9DA63_9RHOB</name>
<feature type="non-terminal residue" evidence="3">
    <location>
        <position position="1"/>
    </location>
</feature>
<dbReference type="InterPro" id="IPR024455">
    <property type="entry name" value="Phage_capsid"/>
</dbReference>
<keyword evidence="4" id="KW-1185">Reference proteome</keyword>
<evidence type="ECO:0000313" key="3">
    <source>
        <dbReference type="EMBL" id="RAP38312.1"/>
    </source>
</evidence>
<sequence>RWAVSTVEDANVGMVSPGWIMRASAKNWLASLRDDRGNPVFPSIEASGTLKGYPIRCTSQVPDNLGAGGDGTEITFADFDEVVIGDAMQIAIAASTEAAFVDANGETISAFQRDLTLMRAVSEHDLAPSHDEAIAGFTATGWSL</sequence>
<reference evidence="3 4" key="1">
    <citation type="submission" date="2017-01" db="EMBL/GenBank/DDBJ databases">
        <title>Genome sequence of Rhodovulum viride JA756.</title>
        <authorList>
            <person name="Lakshmi K.V."/>
            <person name="Tushar L.D."/>
            <person name="Sasikala C."/>
            <person name="Venkataramana C."/>
        </authorList>
    </citation>
    <scope>NUCLEOTIDE SEQUENCE [LARGE SCALE GENOMIC DNA]</scope>
    <source>
        <strain evidence="3 4">JA756</strain>
    </source>
</reference>
<protein>
    <submittedName>
        <fullName evidence="3">Phage capsid protein</fullName>
    </submittedName>
</protein>
<comment type="subcellular location">
    <subcellularLocation>
        <location evidence="1">Virion</location>
    </subcellularLocation>
</comment>
<feature type="domain" description="Phage capsid-like C-terminal" evidence="2">
    <location>
        <begin position="6"/>
        <end position="135"/>
    </location>
</feature>
<evidence type="ECO:0000256" key="1">
    <source>
        <dbReference type="ARBA" id="ARBA00004328"/>
    </source>
</evidence>
<comment type="caution">
    <text evidence="3">The sequence shown here is derived from an EMBL/GenBank/DDBJ whole genome shotgun (WGS) entry which is preliminary data.</text>
</comment>
<dbReference type="Pfam" id="PF05065">
    <property type="entry name" value="Phage_capsid"/>
    <property type="match status" value="1"/>
</dbReference>
<evidence type="ECO:0000259" key="2">
    <source>
        <dbReference type="Pfam" id="PF05065"/>
    </source>
</evidence>
<dbReference type="NCBIfam" id="TIGR01554">
    <property type="entry name" value="major_cap_HK97"/>
    <property type="match status" value="1"/>
</dbReference>
<evidence type="ECO:0000313" key="4">
    <source>
        <dbReference type="Proteomes" id="UP000248659"/>
    </source>
</evidence>
<dbReference type="Proteomes" id="UP000248659">
    <property type="component" value="Unassembled WGS sequence"/>
</dbReference>
<dbReference type="SUPFAM" id="SSF56563">
    <property type="entry name" value="Major capsid protein gp5"/>
    <property type="match status" value="1"/>
</dbReference>
<organism evidence="3 4">
    <name type="scientific">Rhodovulum viride</name>
    <dbReference type="NCBI Taxonomy" id="1231134"/>
    <lineage>
        <taxon>Bacteria</taxon>
        <taxon>Pseudomonadati</taxon>
        <taxon>Pseudomonadota</taxon>
        <taxon>Alphaproteobacteria</taxon>
        <taxon>Rhodobacterales</taxon>
        <taxon>Paracoccaceae</taxon>
        <taxon>Rhodovulum</taxon>
    </lineage>
</organism>
<accession>A0ABX9DA63</accession>
<proteinExistence type="predicted"/>
<dbReference type="EMBL" id="MUAV01000189">
    <property type="protein sequence ID" value="RAP38312.1"/>
    <property type="molecule type" value="Genomic_DNA"/>
</dbReference>
<dbReference type="RefSeq" id="WP_112317610.1">
    <property type="nucleotide sequence ID" value="NZ_MUAV01000189.1"/>
</dbReference>